<comment type="caution">
    <text evidence="2">The sequence shown here is derived from an EMBL/GenBank/DDBJ whole genome shotgun (WGS) entry which is preliminary data.</text>
</comment>
<keyword evidence="3" id="KW-1185">Reference proteome</keyword>
<accession>A0ABW1ELM5</accession>
<organism evidence="2 3">
    <name type="scientific">Acidicapsa dinghuensis</name>
    <dbReference type="NCBI Taxonomy" id="2218256"/>
    <lineage>
        <taxon>Bacteria</taxon>
        <taxon>Pseudomonadati</taxon>
        <taxon>Acidobacteriota</taxon>
        <taxon>Terriglobia</taxon>
        <taxon>Terriglobales</taxon>
        <taxon>Acidobacteriaceae</taxon>
        <taxon>Acidicapsa</taxon>
    </lineage>
</organism>
<feature type="signal peptide" evidence="1">
    <location>
        <begin position="1"/>
        <end position="23"/>
    </location>
</feature>
<dbReference type="RefSeq" id="WP_263342042.1">
    <property type="nucleotide sequence ID" value="NZ_JAGSYH010000009.1"/>
</dbReference>
<dbReference type="EMBL" id="JBHSPH010000009">
    <property type="protein sequence ID" value="MFC5864308.1"/>
    <property type="molecule type" value="Genomic_DNA"/>
</dbReference>
<feature type="chain" id="PRO_5045417910" evidence="1">
    <location>
        <begin position="24"/>
        <end position="167"/>
    </location>
</feature>
<reference evidence="3" key="1">
    <citation type="journal article" date="2019" name="Int. J. Syst. Evol. Microbiol.">
        <title>The Global Catalogue of Microorganisms (GCM) 10K type strain sequencing project: providing services to taxonomists for standard genome sequencing and annotation.</title>
        <authorList>
            <consortium name="The Broad Institute Genomics Platform"/>
            <consortium name="The Broad Institute Genome Sequencing Center for Infectious Disease"/>
            <person name="Wu L."/>
            <person name="Ma J."/>
        </authorList>
    </citation>
    <scope>NUCLEOTIDE SEQUENCE [LARGE SCALE GENOMIC DNA]</scope>
    <source>
        <strain evidence="3">JCM 4087</strain>
    </source>
</reference>
<evidence type="ECO:0000313" key="2">
    <source>
        <dbReference type="EMBL" id="MFC5864308.1"/>
    </source>
</evidence>
<protein>
    <submittedName>
        <fullName evidence="2">Uncharacterized protein</fullName>
    </submittedName>
</protein>
<name>A0ABW1ELM5_9BACT</name>
<evidence type="ECO:0000313" key="3">
    <source>
        <dbReference type="Proteomes" id="UP001596091"/>
    </source>
</evidence>
<gene>
    <name evidence="2" type="ORF">ACFPT7_18525</name>
</gene>
<keyword evidence="1" id="KW-0732">Signal</keyword>
<sequence length="167" mass="18116">MGKKAIHFWLPLMVLAAGVGAWAQGGDTVLSVADATKLLPPAVYFKGQSATTQLRNSGGVKFADGSYLLSVMVDTSGYSSDVQQKYQAYFITEDPIEIEGKKLPAGIYGVGFVGDKFLVLDVGAHDLLQVDAHNDAEMKRPRPLEIVKADNGGFRLYEGRKYIAFAR</sequence>
<proteinExistence type="predicted"/>
<dbReference type="Proteomes" id="UP001596091">
    <property type="component" value="Unassembled WGS sequence"/>
</dbReference>
<evidence type="ECO:0000256" key="1">
    <source>
        <dbReference type="SAM" id="SignalP"/>
    </source>
</evidence>